<organism evidence="2 3">
    <name type="scientific">Solanum commersonii</name>
    <name type="common">Commerson's wild potato</name>
    <name type="synonym">Commerson's nightshade</name>
    <dbReference type="NCBI Taxonomy" id="4109"/>
    <lineage>
        <taxon>Eukaryota</taxon>
        <taxon>Viridiplantae</taxon>
        <taxon>Streptophyta</taxon>
        <taxon>Embryophyta</taxon>
        <taxon>Tracheophyta</taxon>
        <taxon>Spermatophyta</taxon>
        <taxon>Magnoliopsida</taxon>
        <taxon>eudicotyledons</taxon>
        <taxon>Gunneridae</taxon>
        <taxon>Pentapetalae</taxon>
        <taxon>asterids</taxon>
        <taxon>lamiids</taxon>
        <taxon>Solanales</taxon>
        <taxon>Solanaceae</taxon>
        <taxon>Solanoideae</taxon>
        <taxon>Solaneae</taxon>
        <taxon>Solanum</taxon>
    </lineage>
</organism>
<evidence type="ECO:0000313" key="2">
    <source>
        <dbReference type="EMBL" id="KAG5594264.1"/>
    </source>
</evidence>
<dbReference type="Pfam" id="PF14111">
    <property type="entry name" value="DUF4283"/>
    <property type="match status" value="1"/>
</dbReference>
<dbReference type="InterPro" id="IPR036691">
    <property type="entry name" value="Endo/exonu/phosph_ase_sf"/>
</dbReference>
<reference evidence="2 3" key="1">
    <citation type="submission" date="2020-09" db="EMBL/GenBank/DDBJ databases">
        <title>De no assembly of potato wild relative species, Solanum commersonii.</title>
        <authorList>
            <person name="Cho K."/>
        </authorList>
    </citation>
    <scope>NUCLEOTIDE SEQUENCE [LARGE SCALE GENOMIC DNA]</scope>
    <source>
        <strain evidence="2">LZ3.2</strain>
        <tissue evidence="2">Leaf</tissue>
    </source>
</reference>
<dbReference type="PANTHER" id="PTHR34427:SF10">
    <property type="entry name" value="DUF4283 DOMAIN-CONTAINING PROTEIN"/>
    <property type="match status" value="1"/>
</dbReference>
<evidence type="ECO:0000313" key="3">
    <source>
        <dbReference type="Proteomes" id="UP000824120"/>
    </source>
</evidence>
<protein>
    <recommendedName>
        <fullName evidence="1">DUF4283 domain-containing protein</fullName>
    </recommendedName>
</protein>
<dbReference type="EMBL" id="JACXVP010000007">
    <property type="protein sequence ID" value="KAG5594264.1"/>
    <property type="molecule type" value="Genomic_DNA"/>
</dbReference>
<dbReference type="AlphaFoldDB" id="A0A9J5Y3X3"/>
<dbReference type="PANTHER" id="PTHR34427">
    <property type="entry name" value="DUF4283 DOMAIN PROTEIN"/>
    <property type="match status" value="1"/>
</dbReference>
<feature type="domain" description="DUF4283" evidence="1">
    <location>
        <begin position="184"/>
        <end position="267"/>
    </location>
</feature>
<dbReference type="InterPro" id="IPR025558">
    <property type="entry name" value="DUF4283"/>
</dbReference>
<keyword evidence="3" id="KW-1185">Reference proteome</keyword>
<proteinExistence type="predicted"/>
<dbReference type="Gene3D" id="3.60.10.10">
    <property type="entry name" value="Endonuclease/exonuclease/phosphatase"/>
    <property type="match status" value="1"/>
</dbReference>
<accession>A0A9J5Y3X3</accession>
<evidence type="ECO:0000259" key="1">
    <source>
        <dbReference type="Pfam" id="PF14111"/>
    </source>
</evidence>
<gene>
    <name evidence="2" type="ORF">H5410_035496</name>
</gene>
<name>A0A9J5Y3X3_SOLCO</name>
<comment type="caution">
    <text evidence="2">The sequence shown here is derived from an EMBL/GenBank/DDBJ whole genome shotgun (WGS) entry which is preliminary data.</text>
</comment>
<dbReference type="OrthoDB" id="498125at2759"/>
<dbReference type="Proteomes" id="UP000824120">
    <property type="component" value="Chromosome 7"/>
</dbReference>
<dbReference type="SUPFAM" id="SSF56219">
    <property type="entry name" value="DNase I-like"/>
    <property type="match status" value="1"/>
</dbReference>
<sequence>MENNIMYFAVGFKSYDISRSCARGESWYDWIERERKGMSRSSFSQNTMEWLCRTLKEASKVKGNFVCRWKRQELSTQLFCARNFNNRGRYISIISVQGKNRAVLIIPEITFNVGWWDLANKIEKFIYYKNTRITNKIPTLADKKITYAETLRKSKWTSRGLEAASTKQDGDIIRIDSDTNLSQSETLSRSLYGQVATNGSDSPTLSEIRRWANSNWNETHGLNIYDMGKNCFLFEFASMEAAEHVLRGSWSWKKQSLQLQWWTPTVGAIQSRAAIKQTWIRLVGLPLHLWSDKVFKAVGEYCGGWIRTEEETQLRNHLKWARILVKGGGNSIPKEVRIEFEGIGYIIQIWNEAPVKFYAGEEEIVGPAVVGNSLNQRTISGFEKLFPALETAVQTEEHVGCSDLFEKQIQTRDWSCECPFKNSKKVKQDLGFDPLAHSSRSYFKTSGPKAKMISDPFQIEIEANITTPRVTEAELVLNPGTFAEACNDRVVTEEQVDDDAISIINTENKENMEIHTGGYLQLKEKEEGNDTLEDILPLNSAKDVGIMDHENMIPTWVQQNIIKLSKEFGVHFQGCEEVALNLFMKIDGRRQVTGEASGAIVPVTPKEKIPKELKNLEPSSNFISFGTRSRGGCFLNNLNEGLNDPRKRLLIKNMLHIWRADVYCFQESKLRGDIRETIKELWANRRVKFAQLEARGTKGGIIILWDSSIWEGEVCEVGAYCITVRFLGKTQDFSRHLSSVYGPNNERGKERGLVGVGSEEPICWPLGSLPEEELHRINKAMEDFSDFIEDMELEDPPLIGAVYMEKRRQLRYSSKKIG</sequence>